<reference evidence="2 3" key="1">
    <citation type="submission" date="2023-08" db="EMBL/GenBank/DDBJ databases">
        <title>Functional and genomic diversity of the sorghum phyllosphere microbiome.</title>
        <authorList>
            <person name="Shade A."/>
        </authorList>
    </citation>
    <scope>NUCLEOTIDE SEQUENCE [LARGE SCALE GENOMIC DNA]</scope>
    <source>
        <strain evidence="2 3">SORGH_AS_0919</strain>
    </source>
</reference>
<feature type="transmembrane region" description="Helical" evidence="1">
    <location>
        <begin position="221"/>
        <end position="238"/>
    </location>
</feature>
<feature type="transmembrane region" description="Helical" evidence="1">
    <location>
        <begin position="21"/>
        <end position="42"/>
    </location>
</feature>
<dbReference type="InterPro" id="IPR038330">
    <property type="entry name" value="TspO/MBR-related_sf"/>
</dbReference>
<dbReference type="EMBL" id="JAVIZA010000001">
    <property type="protein sequence ID" value="MDR6167587.1"/>
    <property type="molecule type" value="Genomic_DNA"/>
</dbReference>
<dbReference type="RefSeq" id="WP_036304773.1">
    <property type="nucleotide sequence ID" value="NZ_JAVIZA010000001.1"/>
</dbReference>
<dbReference type="Gene3D" id="1.20.1260.100">
    <property type="entry name" value="TspO/MBR protein"/>
    <property type="match status" value="1"/>
</dbReference>
<dbReference type="Proteomes" id="UP001260188">
    <property type="component" value="Unassembled WGS sequence"/>
</dbReference>
<evidence type="ECO:0000256" key="1">
    <source>
        <dbReference type="SAM" id="Phobius"/>
    </source>
</evidence>
<keyword evidence="1" id="KW-0812">Transmembrane</keyword>
<protein>
    <recommendedName>
        <fullName evidence="4">Tryptophan-rich sensory protein</fullName>
    </recommendedName>
</protein>
<feature type="transmembrane region" description="Helical" evidence="1">
    <location>
        <begin position="244"/>
        <end position="266"/>
    </location>
</feature>
<feature type="transmembrane region" description="Helical" evidence="1">
    <location>
        <begin position="100"/>
        <end position="117"/>
    </location>
</feature>
<evidence type="ECO:0000313" key="3">
    <source>
        <dbReference type="Proteomes" id="UP001260188"/>
    </source>
</evidence>
<dbReference type="PANTHER" id="PTHR33802">
    <property type="entry name" value="SI:CH211-161H7.5-RELATED"/>
    <property type="match status" value="1"/>
</dbReference>
<accession>A0ABU1I122</accession>
<gene>
    <name evidence="2" type="ORF">QE367_001791</name>
</gene>
<keyword evidence="3" id="KW-1185">Reference proteome</keyword>
<keyword evidence="1" id="KW-1133">Transmembrane helix</keyword>
<organism evidence="2 3">
    <name type="scientific">Microbacterium paludicola</name>
    <dbReference type="NCBI Taxonomy" id="300019"/>
    <lineage>
        <taxon>Bacteria</taxon>
        <taxon>Bacillati</taxon>
        <taxon>Actinomycetota</taxon>
        <taxon>Actinomycetes</taxon>
        <taxon>Micrococcales</taxon>
        <taxon>Microbacteriaceae</taxon>
        <taxon>Microbacterium</taxon>
    </lineage>
</organism>
<sequence>MSTTAHHAARPPRTPSDLVRQIAVISAVVFMIIAAMVGTGLFGGTNVRDLQGGALDADSTVLAPGTQAFSIWSVIYLFMIGYTIWQALPSQRSRDRQRLVGWWIALTAVLNGGWLLAAQFTTLPVTVVAIVALLAALGWTFRLLVRSRPQSVGDRLLMDATVGLHLGWVSLATVANVTAWLSRTVPESWGMQADAWGVAVLVVVAAIGVGIAAFSRGRPSPIIALSWGLAWIAIARTTDQPHSAPVAVAAVAVIVVVVAAAAVTAWRANGREHRGILRRPRTA</sequence>
<evidence type="ECO:0008006" key="4">
    <source>
        <dbReference type="Google" id="ProtNLM"/>
    </source>
</evidence>
<evidence type="ECO:0000313" key="2">
    <source>
        <dbReference type="EMBL" id="MDR6167587.1"/>
    </source>
</evidence>
<feature type="transmembrane region" description="Helical" evidence="1">
    <location>
        <begin position="156"/>
        <end position="175"/>
    </location>
</feature>
<feature type="transmembrane region" description="Helical" evidence="1">
    <location>
        <begin position="195"/>
        <end position="214"/>
    </location>
</feature>
<feature type="transmembrane region" description="Helical" evidence="1">
    <location>
        <begin position="69"/>
        <end position="88"/>
    </location>
</feature>
<proteinExistence type="predicted"/>
<keyword evidence="1" id="KW-0472">Membrane</keyword>
<dbReference type="PANTHER" id="PTHR33802:SF1">
    <property type="entry name" value="XK-RELATED PROTEIN"/>
    <property type="match status" value="1"/>
</dbReference>
<feature type="transmembrane region" description="Helical" evidence="1">
    <location>
        <begin position="123"/>
        <end position="144"/>
    </location>
</feature>
<name>A0ABU1I122_9MICO</name>
<comment type="caution">
    <text evidence="2">The sequence shown here is derived from an EMBL/GenBank/DDBJ whole genome shotgun (WGS) entry which is preliminary data.</text>
</comment>